<feature type="binding site" evidence="11">
    <location>
        <position position="225"/>
    </location>
    <ligand>
        <name>Ca(2+)</name>
        <dbReference type="ChEBI" id="CHEBI:29108"/>
        <label>3</label>
    </ligand>
</feature>
<dbReference type="AlphaFoldDB" id="A0A2P6QSR4"/>
<keyword evidence="6 11" id="KW-0862">Zinc</keyword>
<evidence type="ECO:0000256" key="8">
    <source>
        <dbReference type="ARBA" id="ARBA00023145"/>
    </source>
</evidence>
<keyword evidence="16" id="KW-1185">Reference proteome</keyword>
<evidence type="ECO:0000256" key="11">
    <source>
        <dbReference type="PIRSR" id="PIRSR621190-2"/>
    </source>
</evidence>
<evidence type="ECO:0000256" key="10">
    <source>
        <dbReference type="PIRSR" id="PIRSR621190-1"/>
    </source>
</evidence>
<feature type="short sequence motif" description="Cysteine switch" evidence="12">
    <location>
        <begin position="124"/>
        <end position="148"/>
    </location>
</feature>
<protein>
    <submittedName>
        <fullName evidence="15">Putative envelysin</fullName>
        <ecNumber evidence="15">3.4.24.12</ecNumber>
    </submittedName>
</protein>
<feature type="binding site" evidence="11">
    <location>
        <position position="243"/>
    </location>
    <ligand>
        <name>Zn(2+)</name>
        <dbReference type="ChEBI" id="CHEBI:29105"/>
        <label>1</label>
    </ligand>
</feature>
<dbReference type="InterPro" id="IPR033739">
    <property type="entry name" value="M10A_MMP"/>
</dbReference>
<dbReference type="STRING" id="74649.A0A2P6QSR4"/>
<feature type="binding site" evidence="11">
    <location>
        <position position="245"/>
    </location>
    <ligand>
        <name>Ca(2+)</name>
        <dbReference type="ChEBI" id="CHEBI:29108"/>
        <label>3</label>
    </ligand>
</feature>
<dbReference type="PROSITE" id="PS51257">
    <property type="entry name" value="PROKAR_LIPOPROTEIN"/>
    <property type="match status" value="1"/>
</dbReference>
<dbReference type="GO" id="GO:0008270">
    <property type="term" value="F:zinc ion binding"/>
    <property type="evidence" value="ECO:0007669"/>
    <property type="project" value="InterPro"/>
</dbReference>
<feature type="binding site" evidence="11">
    <location>
        <position position="208"/>
    </location>
    <ligand>
        <name>Ca(2+)</name>
        <dbReference type="ChEBI" id="CHEBI:29108"/>
        <label>2</label>
    </ligand>
</feature>
<keyword evidence="4 13" id="KW-0732">Signal</keyword>
<dbReference type="EC" id="3.4.24.12" evidence="15"/>
<dbReference type="GO" id="GO:0030574">
    <property type="term" value="P:collagen catabolic process"/>
    <property type="evidence" value="ECO:0007669"/>
    <property type="project" value="TreeGrafter"/>
</dbReference>
<keyword evidence="2" id="KW-0645">Protease</keyword>
<feature type="binding site" evidence="11">
    <location>
        <position position="271"/>
    </location>
    <ligand>
        <name>Zn(2+)</name>
        <dbReference type="ChEBI" id="CHEBI:29105"/>
        <label>2</label>
        <note>catalytic</note>
    </ligand>
</feature>
<dbReference type="OrthoDB" id="406838at2759"/>
<keyword evidence="11" id="KW-0106">Calcium</keyword>
<evidence type="ECO:0000259" key="14">
    <source>
        <dbReference type="SMART" id="SM00235"/>
    </source>
</evidence>
<dbReference type="PANTHER" id="PTHR10201">
    <property type="entry name" value="MATRIX METALLOPROTEINASE"/>
    <property type="match status" value="1"/>
</dbReference>
<keyword evidence="7" id="KW-0482">Metalloprotease</keyword>
<dbReference type="InterPro" id="IPR002477">
    <property type="entry name" value="Peptidoglycan-bd-like"/>
</dbReference>
<feature type="binding site" evidence="11">
    <location>
        <position position="233"/>
    </location>
    <ligand>
        <name>Zn(2+)</name>
        <dbReference type="ChEBI" id="CHEBI:29105"/>
        <label>1</label>
    </ligand>
</feature>
<dbReference type="PANTHER" id="PTHR10201:SF213">
    <property type="entry name" value="METALLOENDOPROTEINASE 2-MMP-LIKE"/>
    <property type="match status" value="1"/>
</dbReference>
<dbReference type="SUPFAM" id="SSF55486">
    <property type="entry name" value="Metalloproteases ('zincins'), catalytic domain"/>
    <property type="match status" value="1"/>
</dbReference>
<sequence length="312" mass="34768">MASKTLPPFTILTLNLLFIPLSLLSCPTSSESQSHTNSSSSPFEFLEHLKGSHKGDHIQGIHDLKLYLEKFGYLSYGNDKNHTHADDDDFDDVVESAVKDYQHYYHLRATGTLDGKTVSKMMTPRCGVPDHIGVHKIDNSKKDHINEVSHYSFFSKKQKWPPAKYQLTYAFAPGTPSEAKSPVAQAFQTWAASTHFKFRRHKDYKKADIKISFEQGDHGDGSSFDGAGGILAHAYAPTYGKVHYDADEPWSVGALEGYYDLETVALHEIGHLLGLAHSSVEGAIMYPYISSGVTKLDLHHDDIHGIRALYKS</sequence>
<keyword evidence="9" id="KW-0325">Glycoprotein</keyword>
<dbReference type="Proteomes" id="UP000238479">
    <property type="component" value="Chromosome 4"/>
</dbReference>
<dbReference type="Gramene" id="PRQ37215">
    <property type="protein sequence ID" value="PRQ37215"/>
    <property type="gene ID" value="RchiOBHm_Chr4g0400091"/>
</dbReference>
<feature type="binding site" evidence="11">
    <location>
        <position position="248"/>
    </location>
    <ligand>
        <name>Ca(2+)</name>
        <dbReference type="ChEBI" id="CHEBI:29108"/>
        <label>1</label>
    </ligand>
</feature>
<evidence type="ECO:0000313" key="15">
    <source>
        <dbReference type="EMBL" id="PRQ37215.1"/>
    </source>
</evidence>
<feature type="active site" evidence="10">
    <location>
        <position position="268"/>
    </location>
</feature>
<comment type="caution">
    <text evidence="15">The sequence shown here is derived from an EMBL/GenBank/DDBJ whole genome shotgun (WGS) entry which is preliminary data.</text>
</comment>
<feature type="binding site" description="in inhibited form" evidence="11">
    <location>
        <position position="126"/>
    </location>
    <ligand>
        <name>Zn(2+)</name>
        <dbReference type="ChEBI" id="CHEBI:29105"/>
        <label>2</label>
        <note>catalytic</note>
    </ligand>
</feature>
<accession>A0A2P6QSR4</accession>
<feature type="binding site" evidence="11">
    <location>
        <position position="267"/>
    </location>
    <ligand>
        <name>Zn(2+)</name>
        <dbReference type="ChEBI" id="CHEBI:29105"/>
        <label>2</label>
        <note>catalytic</note>
    </ligand>
</feature>
<evidence type="ECO:0000256" key="5">
    <source>
        <dbReference type="ARBA" id="ARBA00022801"/>
    </source>
</evidence>
<evidence type="ECO:0000256" key="12">
    <source>
        <dbReference type="PIRSR" id="PIRSR621190-5"/>
    </source>
</evidence>
<dbReference type="InterPro" id="IPR024079">
    <property type="entry name" value="MetalloPept_cat_dom_sf"/>
</dbReference>
<dbReference type="InterPro" id="IPR001818">
    <property type="entry name" value="Pept_M10_metallopeptidase"/>
</dbReference>
<evidence type="ECO:0000256" key="7">
    <source>
        <dbReference type="ARBA" id="ARBA00023049"/>
    </source>
</evidence>
<proteinExistence type="inferred from homology"/>
<evidence type="ECO:0000256" key="13">
    <source>
        <dbReference type="SAM" id="SignalP"/>
    </source>
</evidence>
<dbReference type="FunFam" id="3.40.390.10:FF:000018">
    <property type="entry name" value="Metalloendoproteinase 1"/>
    <property type="match status" value="1"/>
</dbReference>
<evidence type="ECO:0000256" key="9">
    <source>
        <dbReference type="ARBA" id="ARBA00023180"/>
    </source>
</evidence>
<dbReference type="SUPFAM" id="SSF47090">
    <property type="entry name" value="PGBD-like"/>
    <property type="match status" value="1"/>
</dbReference>
<dbReference type="GO" id="GO:0031012">
    <property type="term" value="C:extracellular matrix"/>
    <property type="evidence" value="ECO:0007669"/>
    <property type="project" value="InterPro"/>
</dbReference>
<comment type="similarity">
    <text evidence="1">Belongs to the peptidase M10A family. Matrix metalloproteinases (MMPs) subfamily.</text>
</comment>
<evidence type="ECO:0000256" key="4">
    <source>
        <dbReference type="ARBA" id="ARBA00022729"/>
    </source>
</evidence>
<evidence type="ECO:0000256" key="1">
    <source>
        <dbReference type="ARBA" id="ARBA00009614"/>
    </source>
</evidence>
<reference evidence="15 16" key="1">
    <citation type="journal article" date="2018" name="Nat. Genet.">
        <title>The Rosa genome provides new insights in the design of modern roses.</title>
        <authorList>
            <person name="Bendahmane M."/>
        </authorList>
    </citation>
    <scope>NUCLEOTIDE SEQUENCE [LARGE SCALE GENOMIC DNA]</scope>
    <source>
        <strain evidence="16">cv. Old Blush</strain>
    </source>
</reference>
<comment type="cofactor">
    <cofactor evidence="11">
        <name>Ca(2+)</name>
        <dbReference type="ChEBI" id="CHEBI:29108"/>
    </cofactor>
    <text evidence="11">Can bind about 5 Ca(2+) ions per subunit.</text>
</comment>
<feature type="domain" description="Peptidase metallopeptidase" evidence="14">
    <location>
        <begin position="156"/>
        <end position="312"/>
    </location>
</feature>
<dbReference type="Gene3D" id="3.40.390.10">
    <property type="entry name" value="Collagenase (Catalytic Domain)"/>
    <property type="match status" value="1"/>
</dbReference>
<dbReference type="CDD" id="cd04278">
    <property type="entry name" value="ZnMc_MMP"/>
    <property type="match status" value="1"/>
</dbReference>
<dbReference type="InterPro" id="IPR036365">
    <property type="entry name" value="PGBD-like_sf"/>
</dbReference>
<dbReference type="Pfam" id="PF00413">
    <property type="entry name" value="Peptidase_M10"/>
    <property type="match status" value="1"/>
</dbReference>
<keyword evidence="5 15" id="KW-0378">Hydrolase</keyword>
<dbReference type="PRINTS" id="PR00138">
    <property type="entry name" value="MATRIXIN"/>
</dbReference>
<gene>
    <name evidence="15" type="ORF">RchiOBHm_Chr4g0400091</name>
</gene>
<organism evidence="15 16">
    <name type="scientific">Rosa chinensis</name>
    <name type="common">China rose</name>
    <dbReference type="NCBI Taxonomy" id="74649"/>
    <lineage>
        <taxon>Eukaryota</taxon>
        <taxon>Viridiplantae</taxon>
        <taxon>Streptophyta</taxon>
        <taxon>Embryophyta</taxon>
        <taxon>Tracheophyta</taxon>
        <taxon>Spermatophyta</taxon>
        <taxon>Magnoliopsida</taxon>
        <taxon>eudicotyledons</taxon>
        <taxon>Gunneridae</taxon>
        <taxon>Pentapetalae</taxon>
        <taxon>rosids</taxon>
        <taxon>fabids</taxon>
        <taxon>Rosales</taxon>
        <taxon>Rosaceae</taxon>
        <taxon>Rosoideae</taxon>
        <taxon>Rosoideae incertae sedis</taxon>
        <taxon>Rosa</taxon>
    </lineage>
</organism>
<dbReference type="SMART" id="SM00235">
    <property type="entry name" value="ZnMc"/>
    <property type="match status" value="1"/>
</dbReference>
<dbReference type="GO" id="GO:0006508">
    <property type="term" value="P:proteolysis"/>
    <property type="evidence" value="ECO:0007669"/>
    <property type="project" value="UniProtKB-KW"/>
</dbReference>
<dbReference type="GO" id="GO:0004222">
    <property type="term" value="F:metalloendopeptidase activity"/>
    <property type="evidence" value="ECO:0007669"/>
    <property type="project" value="InterPro"/>
</dbReference>
<feature type="binding site" evidence="11">
    <location>
        <position position="220"/>
    </location>
    <ligand>
        <name>Zn(2+)</name>
        <dbReference type="ChEBI" id="CHEBI:29105"/>
        <label>1</label>
    </ligand>
</feature>
<feature type="chain" id="PRO_5015175124" evidence="13">
    <location>
        <begin position="33"/>
        <end position="312"/>
    </location>
</feature>
<dbReference type="EMBL" id="PDCK01000042">
    <property type="protein sequence ID" value="PRQ37215.1"/>
    <property type="molecule type" value="Genomic_DNA"/>
</dbReference>
<feature type="binding site" evidence="11">
    <location>
        <position position="277"/>
    </location>
    <ligand>
        <name>Zn(2+)</name>
        <dbReference type="ChEBI" id="CHEBI:29105"/>
        <label>2</label>
        <note>catalytic</note>
    </ligand>
</feature>
<evidence type="ECO:0000256" key="6">
    <source>
        <dbReference type="ARBA" id="ARBA00022833"/>
    </source>
</evidence>
<dbReference type="GO" id="GO:0030198">
    <property type="term" value="P:extracellular matrix organization"/>
    <property type="evidence" value="ECO:0007669"/>
    <property type="project" value="TreeGrafter"/>
</dbReference>
<feature type="binding site" evidence="11">
    <location>
        <position position="248"/>
    </location>
    <ligand>
        <name>Ca(2+)</name>
        <dbReference type="ChEBI" id="CHEBI:29108"/>
        <label>3</label>
    </ligand>
</feature>
<dbReference type="InterPro" id="IPR021190">
    <property type="entry name" value="Pept_M10A"/>
</dbReference>
<feature type="signal peptide" evidence="13">
    <location>
        <begin position="1"/>
        <end position="32"/>
    </location>
</feature>
<evidence type="ECO:0000313" key="16">
    <source>
        <dbReference type="Proteomes" id="UP000238479"/>
    </source>
</evidence>
<dbReference type="OMA" id="HAYAPTY"/>
<evidence type="ECO:0000256" key="3">
    <source>
        <dbReference type="ARBA" id="ARBA00022723"/>
    </source>
</evidence>
<feature type="binding site" evidence="11">
    <location>
        <position position="285"/>
    </location>
    <ligand>
        <name>Zn(2+)</name>
        <dbReference type="ChEBI" id="CHEBI:29105"/>
        <label>2</label>
        <note>catalytic</note>
    </ligand>
</feature>
<dbReference type="Pfam" id="PF01471">
    <property type="entry name" value="PG_binding_1"/>
    <property type="match status" value="1"/>
</dbReference>
<comment type="cofactor">
    <cofactor evidence="11">
        <name>Zn(2+)</name>
        <dbReference type="ChEBI" id="CHEBI:29105"/>
    </cofactor>
    <text evidence="11">Binds 2 Zn(2+) ions per subunit.</text>
</comment>
<evidence type="ECO:0000256" key="2">
    <source>
        <dbReference type="ARBA" id="ARBA00022670"/>
    </source>
</evidence>
<feature type="binding site" evidence="11">
    <location>
        <position position="218"/>
    </location>
    <ligand>
        <name>Zn(2+)</name>
        <dbReference type="ChEBI" id="CHEBI:29105"/>
        <label>1</label>
    </ligand>
</feature>
<dbReference type="InterPro" id="IPR006026">
    <property type="entry name" value="Peptidase_Metallo"/>
</dbReference>
<name>A0A2P6QSR4_ROSCH</name>
<keyword evidence="8" id="KW-0865">Zymogen</keyword>
<feature type="binding site" evidence="11">
    <location>
        <position position="226"/>
    </location>
    <ligand>
        <name>Ca(2+)</name>
        <dbReference type="ChEBI" id="CHEBI:29108"/>
        <label>3</label>
    </ligand>
</feature>
<keyword evidence="3 11" id="KW-0479">Metal-binding</keyword>